<dbReference type="Proteomes" id="UP000252733">
    <property type="component" value="Unassembled WGS sequence"/>
</dbReference>
<evidence type="ECO:0000256" key="1">
    <source>
        <dbReference type="ARBA" id="ARBA00001946"/>
    </source>
</evidence>
<feature type="binding site" evidence="8">
    <location>
        <position position="95"/>
    </location>
    <ligand>
        <name>Mg(2+)</name>
        <dbReference type="ChEBI" id="CHEBI:18420"/>
    </ligand>
</feature>
<evidence type="ECO:0000256" key="3">
    <source>
        <dbReference type="ARBA" id="ARBA00022722"/>
    </source>
</evidence>
<dbReference type="InterPro" id="IPR029060">
    <property type="entry name" value="PIN-like_dom_sf"/>
</dbReference>
<keyword evidence="8" id="KW-0800">Toxin</keyword>
<proteinExistence type="inferred from homology"/>
<evidence type="ECO:0000256" key="2">
    <source>
        <dbReference type="ARBA" id="ARBA00022649"/>
    </source>
</evidence>
<dbReference type="AlphaFoldDB" id="A0A368ULS8"/>
<keyword evidence="2 8" id="KW-1277">Toxin-antitoxin system</keyword>
<dbReference type="EMBL" id="QPIZ01000031">
    <property type="protein sequence ID" value="RCW29105.1"/>
    <property type="molecule type" value="Genomic_DNA"/>
</dbReference>
<evidence type="ECO:0000256" key="6">
    <source>
        <dbReference type="ARBA" id="ARBA00022842"/>
    </source>
</evidence>
<comment type="similarity">
    <text evidence="7 8">Belongs to the PINc/VapC protein family.</text>
</comment>
<dbReference type="PANTHER" id="PTHR33653">
    <property type="entry name" value="RIBONUCLEASE VAPC2"/>
    <property type="match status" value="1"/>
</dbReference>
<feature type="binding site" evidence="8">
    <location>
        <position position="9"/>
    </location>
    <ligand>
        <name>Mg(2+)</name>
        <dbReference type="ChEBI" id="CHEBI:18420"/>
    </ligand>
</feature>
<keyword evidence="11" id="KW-1185">Reference proteome</keyword>
<keyword evidence="6 8" id="KW-0460">Magnesium</keyword>
<evidence type="ECO:0000256" key="7">
    <source>
        <dbReference type="ARBA" id="ARBA00038093"/>
    </source>
</evidence>
<evidence type="ECO:0000256" key="5">
    <source>
        <dbReference type="ARBA" id="ARBA00022801"/>
    </source>
</evidence>
<dbReference type="GO" id="GO:0004540">
    <property type="term" value="F:RNA nuclease activity"/>
    <property type="evidence" value="ECO:0007669"/>
    <property type="project" value="InterPro"/>
</dbReference>
<name>A0A368ULS8_9BACT</name>
<dbReference type="PANTHER" id="PTHR33653:SF1">
    <property type="entry name" value="RIBONUCLEASE VAPC2"/>
    <property type="match status" value="1"/>
</dbReference>
<dbReference type="RefSeq" id="WP_220270836.1">
    <property type="nucleotide sequence ID" value="NZ_QPIZ01000031.1"/>
</dbReference>
<evidence type="ECO:0000259" key="9">
    <source>
        <dbReference type="Pfam" id="PF01850"/>
    </source>
</evidence>
<dbReference type="Gene3D" id="3.40.50.1010">
    <property type="entry name" value="5'-nuclease"/>
    <property type="match status" value="1"/>
</dbReference>
<dbReference type="Pfam" id="PF01850">
    <property type="entry name" value="PIN"/>
    <property type="match status" value="1"/>
</dbReference>
<dbReference type="CDD" id="cd18741">
    <property type="entry name" value="PIN_VapC4-5_FitB-like"/>
    <property type="match status" value="1"/>
</dbReference>
<protein>
    <recommendedName>
        <fullName evidence="8">Ribonuclease VapC</fullName>
        <shortName evidence="8">RNase VapC</shortName>
        <ecNumber evidence="8">3.1.-.-</ecNumber>
    </recommendedName>
    <alternativeName>
        <fullName evidence="8">Toxin VapC</fullName>
    </alternativeName>
</protein>
<gene>
    <name evidence="8" type="primary">vapC</name>
    <name evidence="10" type="ORF">DFO77_1316</name>
</gene>
<dbReference type="InterPro" id="IPR050556">
    <property type="entry name" value="Type_II_TA_system_RNase"/>
</dbReference>
<evidence type="ECO:0000313" key="10">
    <source>
        <dbReference type="EMBL" id="RCW29105.1"/>
    </source>
</evidence>
<dbReference type="GO" id="GO:0000287">
    <property type="term" value="F:magnesium ion binding"/>
    <property type="evidence" value="ECO:0007669"/>
    <property type="project" value="UniProtKB-UniRule"/>
</dbReference>
<comment type="function">
    <text evidence="8">Toxic component of a toxin-antitoxin (TA) system. An RNase.</text>
</comment>
<accession>A0A368ULS8</accession>
<keyword evidence="5 8" id="KW-0378">Hydrolase</keyword>
<dbReference type="GO" id="GO:0016787">
    <property type="term" value="F:hydrolase activity"/>
    <property type="evidence" value="ECO:0007669"/>
    <property type="project" value="UniProtKB-KW"/>
</dbReference>
<evidence type="ECO:0000256" key="4">
    <source>
        <dbReference type="ARBA" id="ARBA00022723"/>
    </source>
</evidence>
<sequence>METQIIICDTNILIEHFKGSEIISNQLKKIGIDSIAISTITTSELYFGALNKKELTQIKTSLSSLTQLPINISISEIFLNLMEKYCLSHKLTIPDAIIAATAIYYDTPLFTLNTKDFRFIPKLKLF</sequence>
<dbReference type="InterPro" id="IPR002716">
    <property type="entry name" value="PIN_dom"/>
</dbReference>
<keyword evidence="3 8" id="KW-0540">Nuclease</keyword>
<keyword evidence="4 8" id="KW-0479">Metal-binding</keyword>
<dbReference type="EC" id="3.1.-.-" evidence="8"/>
<comment type="cofactor">
    <cofactor evidence="1 8">
        <name>Mg(2+)</name>
        <dbReference type="ChEBI" id="CHEBI:18420"/>
    </cofactor>
</comment>
<dbReference type="SUPFAM" id="SSF88723">
    <property type="entry name" value="PIN domain-like"/>
    <property type="match status" value="1"/>
</dbReference>
<dbReference type="HAMAP" id="MF_00265">
    <property type="entry name" value="VapC_Nob1"/>
    <property type="match status" value="1"/>
</dbReference>
<reference evidence="10 11" key="1">
    <citation type="submission" date="2018-07" db="EMBL/GenBank/DDBJ databases">
        <title>Freshwater and sediment microbial communities from various areas in North America, analyzing microbe dynamics in response to fracking.</title>
        <authorList>
            <person name="Lamendella R."/>
        </authorList>
    </citation>
    <scope>NUCLEOTIDE SEQUENCE [LARGE SCALE GENOMIC DNA]</scope>
    <source>
        <strain evidence="10 11">160A</strain>
    </source>
</reference>
<evidence type="ECO:0000256" key="8">
    <source>
        <dbReference type="HAMAP-Rule" id="MF_00265"/>
    </source>
</evidence>
<comment type="caution">
    <text evidence="10">The sequence shown here is derived from an EMBL/GenBank/DDBJ whole genome shotgun (WGS) entry which is preliminary data.</text>
</comment>
<dbReference type="GO" id="GO:0090729">
    <property type="term" value="F:toxin activity"/>
    <property type="evidence" value="ECO:0007669"/>
    <property type="project" value="UniProtKB-KW"/>
</dbReference>
<feature type="domain" description="PIN" evidence="9">
    <location>
        <begin position="6"/>
        <end position="118"/>
    </location>
</feature>
<organism evidence="10 11">
    <name type="scientific">Marinilabilia salmonicolor</name>
    <dbReference type="NCBI Taxonomy" id="989"/>
    <lineage>
        <taxon>Bacteria</taxon>
        <taxon>Pseudomonadati</taxon>
        <taxon>Bacteroidota</taxon>
        <taxon>Bacteroidia</taxon>
        <taxon>Marinilabiliales</taxon>
        <taxon>Marinilabiliaceae</taxon>
        <taxon>Marinilabilia</taxon>
    </lineage>
</organism>
<dbReference type="InterPro" id="IPR022907">
    <property type="entry name" value="VapC_family"/>
</dbReference>
<evidence type="ECO:0000313" key="11">
    <source>
        <dbReference type="Proteomes" id="UP000252733"/>
    </source>
</evidence>